<keyword evidence="3" id="KW-0813">Transport</keyword>
<evidence type="ECO:0000313" key="11">
    <source>
        <dbReference type="Proteomes" id="UP001239445"/>
    </source>
</evidence>
<evidence type="ECO:0000256" key="6">
    <source>
        <dbReference type="ARBA" id="ARBA00022982"/>
    </source>
</evidence>
<evidence type="ECO:0000256" key="1">
    <source>
        <dbReference type="ARBA" id="ARBA00004443"/>
    </source>
</evidence>
<evidence type="ECO:0000256" key="9">
    <source>
        <dbReference type="SAM" id="Coils"/>
    </source>
</evidence>
<dbReference type="PANTHER" id="PTHR12653">
    <property type="entry name" value="NADH-UBIQUINONE OXIDOREDUCTASE 13 KD-B SUBUNIT"/>
    <property type="match status" value="1"/>
</dbReference>
<dbReference type="Proteomes" id="UP001239445">
    <property type="component" value="Unassembled WGS sequence"/>
</dbReference>
<dbReference type="AlphaFoldDB" id="A0AAJ0FBV7"/>
<name>A0AAJ0FBV7_9PEZI</name>
<keyword evidence="6" id="KW-0249">Electron transport</keyword>
<dbReference type="GO" id="GO:0005743">
    <property type="term" value="C:mitochondrial inner membrane"/>
    <property type="evidence" value="ECO:0007669"/>
    <property type="project" value="UniProtKB-SubCell"/>
</dbReference>
<gene>
    <name evidence="10" type="ORF">QBC47DRAFT_381298</name>
</gene>
<comment type="caution">
    <text evidence="10">The sequence shown here is derived from an EMBL/GenBank/DDBJ whole genome shotgun (WGS) entry which is preliminary data.</text>
</comment>
<evidence type="ECO:0000256" key="5">
    <source>
        <dbReference type="ARBA" id="ARBA00022792"/>
    </source>
</evidence>
<organism evidence="10 11">
    <name type="scientific">Echria macrotheca</name>
    <dbReference type="NCBI Taxonomy" id="438768"/>
    <lineage>
        <taxon>Eukaryota</taxon>
        <taxon>Fungi</taxon>
        <taxon>Dikarya</taxon>
        <taxon>Ascomycota</taxon>
        <taxon>Pezizomycotina</taxon>
        <taxon>Sordariomycetes</taxon>
        <taxon>Sordariomycetidae</taxon>
        <taxon>Sordariales</taxon>
        <taxon>Schizotheciaceae</taxon>
        <taxon>Echria</taxon>
    </lineage>
</organism>
<evidence type="ECO:0000256" key="8">
    <source>
        <dbReference type="ARBA" id="ARBA00023136"/>
    </source>
</evidence>
<keyword evidence="9" id="KW-0175">Coiled coil</keyword>
<comment type="similarity">
    <text evidence="2">Belongs to the complex I NDUFA5 subunit family.</text>
</comment>
<feature type="coiled-coil region" evidence="9">
    <location>
        <begin position="95"/>
        <end position="122"/>
    </location>
</feature>
<accession>A0AAJ0FBV7</accession>
<sequence>MRRTFRLLASVKPARYLEAGAPTGLTGLYTHPSPRSALLFLYSSTLDKLRAVPEHSVYRQSVEALTKHRMALVEATVPPGHEEWASRARTVLAAELEHARKRSALTAELDKAEKELAANAATTNEHDKNKALRVAAMRKMLAELPPVEGDVVLSVSNNNDVAVRVERNGQNFFIRHLATPRDQRDREWDGAFEAKEQGLRTLKETQIMKESLEESLRKELVGEKLEAPPALPALGPEPQLTADQISELETKIGAGLIEEVIQVAEGELKLVDVMVQAKVWESLEEQPAEGQWKYFERRE</sequence>
<keyword evidence="5" id="KW-0999">Mitochondrion inner membrane</keyword>
<proteinExistence type="inferred from homology"/>
<dbReference type="PANTHER" id="PTHR12653:SF0">
    <property type="entry name" value="NADH DEHYDROGENASE [UBIQUINONE] 1 ALPHA SUBCOMPLEX SUBUNIT 5"/>
    <property type="match status" value="1"/>
</dbReference>
<comment type="subcellular location">
    <subcellularLocation>
        <location evidence="1">Mitochondrion inner membrane</location>
        <topology evidence="1">Peripheral membrane protein</topology>
        <orientation evidence="1">Matrix side</orientation>
    </subcellularLocation>
</comment>
<protein>
    <submittedName>
        <fullName evidence="10">ETC complex I subunit conserved region-domain-containing protein</fullName>
    </submittedName>
</protein>
<evidence type="ECO:0000256" key="4">
    <source>
        <dbReference type="ARBA" id="ARBA00022660"/>
    </source>
</evidence>
<keyword evidence="4" id="KW-0679">Respiratory chain</keyword>
<evidence type="ECO:0000313" key="10">
    <source>
        <dbReference type="EMBL" id="KAK1755789.1"/>
    </source>
</evidence>
<reference evidence="10" key="1">
    <citation type="submission" date="2023-06" db="EMBL/GenBank/DDBJ databases">
        <title>Genome-scale phylogeny and comparative genomics of the fungal order Sordariales.</title>
        <authorList>
            <consortium name="Lawrence Berkeley National Laboratory"/>
            <person name="Hensen N."/>
            <person name="Bonometti L."/>
            <person name="Westerberg I."/>
            <person name="Brannstrom I.O."/>
            <person name="Guillou S."/>
            <person name="Cros-Aarteil S."/>
            <person name="Calhoun S."/>
            <person name="Haridas S."/>
            <person name="Kuo A."/>
            <person name="Mondo S."/>
            <person name="Pangilinan J."/>
            <person name="Riley R."/>
            <person name="Labutti K."/>
            <person name="Andreopoulos B."/>
            <person name="Lipzen A."/>
            <person name="Chen C."/>
            <person name="Yanf M."/>
            <person name="Daum C."/>
            <person name="Ng V."/>
            <person name="Clum A."/>
            <person name="Steindorff A."/>
            <person name="Ohm R."/>
            <person name="Martin F."/>
            <person name="Silar P."/>
            <person name="Natvig D."/>
            <person name="Lalanne C."/>
            <person name="Gautier V."/>
            <person name="Ament-Velasquez S.L."/>
            <person name="Kruys A."/>
            <person name="Hutchinson M.I."/>
            <person name="Powell A.J."/>
            <person name="Barry K."/>
            <person name="Miller A.N."/>
            <person name="Grigoriev I.V."/>
            <person name="Debuchy R."/>
            <person name="Gladieux P."/>
            <person name="Thoren M.H."/>
            <person name="Johannesson H."/>
        </authorList>
    </citation>
    <scope>NUCLEOTIDE SEQUENCE</scope>
    <source>
        <strain evidence="10">PSN4</strain>
    </source>
</reference>
<dbReference type="Pfam" id="PF04716">
    <property type="entry name" value="ETC_C1_NDUFA5"/>
    <property type="match status" value="1"/>
</dbReference>
<keyword evidence="7" id="KW-0496">Mitochondrion</keyword>
<evidence type="ECO:0000256" key="7">
    <source>
        <dbReference type="ARBA" id="ARBA00023128"/>
    </source>
</evidence>
<keyword evidence="11" id="KW-1185">Reference proteome</keyword>
<dbReference type="EMBL" id="MU839833">
    <property type="protein sequence ID" value="KAK1755789.1"/>
    <property type="molecule type" value="Genomic_DNA"/>
</dbReference>
<keyword evidence="8" id="KW-0472">Membrane</keyword>
<evidence type="ECO:0000256" key="2">
    <source>
        <dbReference type="ARBA" id="ARBA00010261"/>
    </source>
</evidence>
<dbReference type="GO" id="GO:0022904">
    <property type="term" value="P:respiratory electron transport chain"/>
    <property type="evidence" value="ECO:0007669"/>
    <property type="project" value="InterPro"/>
</dbReference>
<dbReference type="InterPro" id="IPR006806">
    <property type="entry name" value="NDUFA5"/>
</dbReference>
<evidence type="ECO:0000256" key="3">
    <source>
        <dbReference type="ARBA" id="ARBA00022448"/>
    </source>
</evidence>